<reference evidence="8" key="1">
    <citation type="journal article" date="2014" name="Genome Announc.">
        <title>Draft genome sequence of the formaldehyde-resistant fungus Byssochlamys spectabilis No. 5 (anamorph Paecilomyces variotii No. 5) (NBRC109023).</title>
        <authorList>
            <person name="Oka T."/>
            <person name="Ekino K."/>
            <person name="Fukuda K."/>
            <person name="Nomura Y."/>
        </authorList>
    </citation>
    <scope>NUCLEOTIDE SEQUENCE [LARGE SCALE GENOMIC DNA]</scope>
    <source>
        <strain evidence="8">No. 5 / NBRC 109023</strain>
    </source>
</reference>
<feature type="domain" description="FAD dependent oxidoreductase" evidence="6">
    <location>
        <begin position="8"/>
        <end position="244"/>
    </location>
</feature>
<dbReference type="AlphaFoldDB" id="V5FX95"/>
<protein>
    <recommendedName>
        <fullName evidence="6">FAD dependent oxidoreductase domain-containing protein</fullName>
    </recommendedName>
</protein>
<evidence type="ECO:0000313" key="8">
    <source>
        <dbReference type="Proteomes" id="UP000018001"/>
    </source>
</evidence>
<keyword evidence="4" id="KW-0274">FAD</keyword>
<comment type="caution">
    <text evidence="7">The sequence shown here is derived from an EMBL/GenBank/DDBJ whole genome shotgun (WGS) entry which is preliminary data.</text>
</comment>
<evidence type="ECO:0000256" key="4">
    <source>
        <dbReference type="ARBA" id="ARBA00022827"/>
    </source>
</evidence>
<dbReference type="Pfam" id="PF01266">
    <property type="entry name" value="DAO"/>
    <property type="match status" value="1"/>
</dbReference>
<dbReference type="HOGENOM" id="CLU_007884_0_0_1"/>
<dbReference type="InParanoid" id="V5FX95"/>
<keyword evidence="8" id="KW-1185">Reference proteome</keyword>
<dbReference type="eggNOG" id="KOG2820">
    <property type="taxonomic scope" value="Eukaryota"/>
</dbReference>
<dbReference type="Gene3D" id="3.50.50.60">
    <property type="entry name" value="FAD/NAD(P)-binding domain"/>
    <property type="match status" value="2"/>
</dbReference>
<gene>
    <name evidence="7" type="ORF">PVAR5_5373</name>
</gene>
<dbReference type="EMBL" id="BAUL01000173">
    <property type="protein sequence ID" value="GAD96708.1"/>
    <property type="molecule type" value="Genomic_DNA"/>
</dbReference>
<dbReference type="GO" id="GO:0050660">
    <property type="term" value="F:flavin adenine dinucleotide binding"/>
    <property type="evidence" value="ECO:0007669"/>
    <property type="project" value="InterPro"/>
</dbReference>
<sequence>MAEQKKSVAIVGAGIFGLSLAIALNERNYKVTVFDQNRYDQDAYEPGDDRLQVASIDHNKIFRASYGTKEHYQRLAMESREVWISEDEKRKNAGDEEIFNGCGMLRVQPSDKLGALERETLVNMERNGLLDKQFVKSDMEDRKRARGMGWEAKLLDFQIPEDPQGKTYEAVLDSLAGFTKCSAACVYYQKTAAAKGVAFHVGHDEGAFDSLIEVDSTIETGKTKVTGLKTKSGATHVADVVVIAGK</sequence>
<dbReference type="InterPro" id="IPR006076">
    <property type="entry name" value="FAD-dep_OxRdtase"/>
</dbReference>
<dbReference type="InterPro" id="IPR036188">
    <property type="entry name" value="FAD/NAD-bd_sf"/>
</dbReference>
<dbReference type="PANTHER" id="PTHR10961">
    <property type="entry name" value="PEROXISOMAL SARCOSINE OXIDASE"/>
    <property type="match status" value="1"/>
</dbReference>
<dbReference type="GO" id="GO:0008115">
    <property type="term" value="F:sarcosine oxidase activity"/>
    <property type="evidence" value="ECO:0007669"/>
    <property type="project" value="TreeGrafter"/>
</dbReference>
<name>V5FX95_BYSSN</name>
<keyword evidence="3" id="KW-0285">Flavoprotein</keyword>
<evidence type="ECO:0000259" key="6">
    <source>
        <dbReference type="Pfam" id="PF01266"/>
    </source>
</evidence>
<organism evidence="7 8">
    <name type="scientific">Byssochlamys spectabilis (strain No. 5 / NBRC 109023)</name>
    <name type="common">Paecilomyces variotii</name>
    <dbReference type="NCBI Taxonomy" id="1356009"/>
    <lineage>
        <taxon>Eukaryota</taxon>
        <taxon>Fungi</taxon>
        <taxon>Dikarya</taxon>
        <taxon>Ascomycota</taxon>
        <taxon>Pezizomycotina</taxon>
        <taxon>Eurotiomycetes</taxon>
        <taxon>Eurotiomycetidae</taxon>
        <taxon>Eurotiales</taxon>
        <taxon>Thermoascaceae</taxon>
        <taxon>Paecilomyces</taxon>
    </lineage>
</organism>
<dbReference type="PANTHER" id="PTHR10961:SF15">
    <property type="entry name" value="FAD DEPENDENT OXIDOREDUCTASE DOMAIN-CONTAINING PROTEIN"/>
    <property type="match status" value="1"/>
</dbReference>
<evidence type="ECO:0000256" key="2">
    <source>
        <dbReference type="ARBA" id="ARBA00010989"/>
    </source>
</evidence>
<evidence type="ECO:0000256" key="3">
    <source>
        <dbReference type="ARBA" id="ARBA00022630"/>
    </source>
</evidence>
<dbReference type="OrthoDB" id="2219495at2759"/>
<evidence type="ECO:0000313" key="7">
    <source>
        <dbReference type="EMBL" id="GAD96708.1"/>
    </source>
</evidence>
<evidence type="ECO:0000256" key="1">
    <source>
        <dbReference type="ARBA" id="ARBA00001974"/>
    </source>
</evidence>
<dbReference type="Proteomes" id="UP000018001">
    <property type="component" value="Unassembled WGS sequence"/>
</dbReference>
<proteinExistence type="inferred from homology"/>
<comment type="similarity">
    <text evidence="2">Belongs to the MSOX/MTOX family.</text>
</comment>
<dbReference type="InterPro" id="IPR045170">
    <property type="entry name" value="MTOX"/>
</dbReference>
<keyword evidence="5" id="KW-0560">Oxidoreductase</keyword>
<dbReference type="SUPFAM" id="SSF51905">
    <property type="entry name" value="FAD/NAD(P)-binding domain"/>
    <property type="match status" value="1"/>
</dbReference>
<comment type="cofactor">
    <cofactor evidence="1">
        <name>FAD</name>
        <dbReference type="ChEBI" id="CHEBI:57692"/>
    </cofactor>
</comment>
<accession>V5FX95</accession>
<evidence type="ECO:0000256" key="5">
    <source>
        <dbReference type="ARBA" id="ARBA00023002"/>
    </source>
</evidence>